<evidence type="ECO:0000313" key="4">
    <source>
        <dbReference type="Proteomes" id="UP000515121"/>
    </source>
</evidence>
<dbReference type="InterPro" id="IPR002885">
    <property type="entry name" value="PPR_rpt"/>
</dbReference>
<dbReference type="PANTHER" id="PTHR47926">
    <property type="entry name" value="PENTATRICOPEPTIDE REPEAT-CONTAINING PROTEIN"/>
    <property type="match status" value="1"/>
</dbReference>
<dbReference type="Proteomes" id="UP000515121">
    <property type="component" value="Unplaced"/>
</dbReference>
<organism evidence="4 5">
    <name type="scientific">Durio zibethinus</name>
    <name type="common">Durian</name>
    <dbReference type="NCBI Taxonomy" id="66656"/>
    <lineage>
        <taxon>Eukaryota</taxon>
        <taxon>Viridiplantae</taxon>
        <taxon>Streptophyta</taxon>
        <taxon>Embryophyta</taxon>
        <taxon>Tracheophyta</taxon>
        <taxon>Spermatophyta</taxon>
        <taxon>Magnoliopsida</taxon>
        <taxon>eudicotyledons</taxon>
        <taxon>Gunneridae</taxon>
        <taxon>Pentapetalae</taxon>
        <taxon>rosids</taxon>
        <taxon>malvids</taxon>
        <taxon>Malvales</taxon>
        <taxon>Malvaceae</taxon>
        <taxon>Helicteroideae</taxon>
        <taxon>Durio</taxon>
    </lineage>
</organism>
<dbReference type="InterPro" id="IPR046960">
    <property type="entry name" value="PPR_At4g14850-like_plant"/>
</dbReference>
<dbReference type="OrthoDB" id="1928216at2759"/>
<proteinExistence type="inferred from homology"/>
<dbReference type="KEGG" id="dzi:111317530"/>
<dbReference type="RefSeq" id="XP_022775696.1">
    <property type="nucleotide sequence ID" value="XM_022919961.1"/>
</dbReference>
<dbReference type="NCBIfam" id="TIGR00756">
    <property type="entry name" value="PPR"/>
    <property type="match status" value="6"/>
</dbReference>
<evidence type="ECO:0000256" key="3">
    <source>
        <dbReference type="PROSITE-ProRule" id="PRU00708"/>
    </source>
</evidence>
<dbReference type="GeneID" id="111317530"/>
<evidence type="ECO:0000256" key="2">
    <source>
        <dbReference type="ARBA" id="ARBA00061659"/>
    </source>
</evidence>
<dbReference type="Pfam" id="PF01535">
    <property type="entry name" value="PPR"/>
    <property type="match status" value="2"/>
</dbReference>
<evidence type="ECO:0000313" key="5">
    <source>
        <dbReference type="RefSeq" id="XP_022775696.1"/>
    </source>
</evidence>
<dbReference type="FunFam" id="1.25.40.10:FF:000280">
    <property type="entry name" value="Pentatricopeptide repeat-containing protein"/>
    <property type="match status" value="1"/>
</dbReference>
<feature type="repeat" description="PPR" evidence="3">
    <location>
        <begin position="165"/>
        <end position="199"/>
    </location>
</feature>
<dbReference type="Gene3D" id="1.25.40.10">
    <property type="entry name" value="Tetratricopeptide repeat domain"/>
    <property type="match status" value="3"/>
</dbReference>
<dbReference type="InterPro" id="IPR046848">
    <property type="entry name" value="E_motif"/>
</dbReference>
<dbReference type="Pfam" id="PF20431">
    <property type="entry name" value="E_motif"/>
    <property type="match status" value="1"/>
</dbReference>
<dbReference type="PANTHER" id="PTHR47926:SF463">
    <property type="entry name" value="PENTATRICOPEPTIDE REPEAT-CONTAINING PROTEIN"/>
    <property type="match status" value="1"/>
</dbReference>
<dbReference type="FunFam" id="1.25.40.10:FF:000381">
    <property type="entry name" value="Pentatricopeptide repeat-containing protein"/>
    <property type="match status" value="1"/>
</dbReference>
<feature type="repeat" description="PPR" evidence="3">
    <location>
        <begin position="267"/>
        <end position="301"/>
    </location>
</feature>
<evidence type="ECO:0000256" key="1">
    <source>
        <dbReference type="ARBA" id="ARBA00022737"/>
    </source>
</evidence>
<dbReference type="GO" id="GO:0003723">
    <property type="term" value="F:RNA binding"/>
    <property type="evidence" value="ECO:0007669"/>
    <property type="project" value="InterPro"/>
</dbReference>
<keyword evidence="4" id="KW-1185">Reference proteome</keyword>
<dbReference type="InterPro" id="IPR011990">
    <property type="entry name" value="TPR-like_helical_dom_sf"/>
</dbReference>
<dbReference type="Pfam" id="PF13041">
    <property type="entry name" value="PPR_2"/>
    <property type="match status" value="3"/>
</dbReference>
<protein>
    <submittedName>
        <fullName evidence="5">Pentatricopeptide repeat-containing protein At1g50270</fullName>
    </submittedName>
</protein>
<dbReference type="AlphaFoldDB" id="A0A6P6BF14"/>
<accession>A0A6P6BF14</accession>
<dbReference type="GO" id="GO:0009451">
    <property type="term" value="P:RNA modification"/>
    <property type="evidence" value="ECO:0007669"/>
    <property type="project" value="InterPro"/>
</dbReference>
<gene>
    <name evidence="5" type="primary">LOC111317530</name>
</gene>
<feature type="repeat" description="PPR" evidence="3">
    <location>
        <begin position="368"/>
        <end position="402"/>
    </location>
</feature>
<name>A0A6P6BF14_DURZI</name>
<dbReference type="FunFam" id="1.25.40.10:FF:000031">
    <property type="entry name" value="Pentatricopeptide repeat-containing protein mitochondrial"/>
    <property type="match status" value="2"/>
</dbReference>
<sequence length="598" mass="66795">MHACSYQFGKLSPLTHTISLISSRFILFSSACSFAHDSLCLNKLLASSTDIASISLHFDQIDTPSIHQWDIIIRDISASSQPEKSLLFYTIMRRKGITPSMHTFPSLLKSFSKSQNQNPFQLLPHIVKFGMNSDPFVRNALISALFRSGDVELARQVFDESEQTDVVSWTALVDGYLKTGCFVEGLKCFKEMRVKGVKVDGMTVVSVLSAAGKMGNIWFGRSIHGFYMETGRVKWDVFIGSALVDMYSKCGCCDDARKYFDEMPSKNLVCWGALIAGYVQCNRFKEALVFFQDMLIEKVRPSEFLFTSVLTACAEIGALVQGRWVHGYIDRYKLEMNSRVGTALINMYTKCGCLNEAFMVFKKLSGKDVYSWTAMINGFAMHGDAIGSLNLFWEMLSSGTHPNEVTFLGVLGACAHGGLVDEGRKLFAMMKQRYGLVPSADHYSCMVDLLGRAGYLEEARKLIEDMPIEPTAGVWAALFGACMIHKAFDLGEYIGKQLIKLQPNHSGRFALLANMYSRCQNWDSAAQIRKLMKDKGVKKIRGCSWIEVNGAIHEFTAFDRSHSESSSLNEMMESFIVQLTFAASAPDCSLFAFDVDIE</sequence>
<reference evidence="5" key="1">
    <citation type="submission" date="2025-08" db="UniProtKB">
        <authorList>
            <consortium name="RefSeq"/>
        </authorList>
    </citation>
    <scope>IDENTIFICATION</scope>
    <source>
        <tissue evidence="5">Fruit stalk</tissue>
    </source>
</reference>
<dbReference type="PROSITE" id="PS51375">
    <property type="entry name" value="PPR"/>
    <property type="match status" value="3"/>
</dbReference>
<comment type="similarity">
    <text evidence="2">Belongs to the PPR family. PCMP-E subfamily.</text>
</comment>
<keyword evidence="1" id="KW-0677">Repeat</keyword>